<keyword evidence="4" id="KW-0238">DNA-binding</keyword>
<dbReference type="Gene3D" id="3.40.50.2300">
    <property type="match status" value="1"/>
</dbReference>
<dbReference type="PANTHER" id="PTHR43214:SF3">
    <property type="entry name" value="RESPONSE REGULATOR UVRY"/>
    <property type="match status" value="1"/>
</dbReference>
<evidence type="ECO:0000256" key="5">
    <source>
        <dbReference type="ARBA" id="ARBA00023163"/>
    </source>
</evidence>
<dbReference type="GO" id="GO:0000160">
    <property type="term" value="P:phosphorelay signal transduction system"/>
    <property type="evidence" value="ECO:0007669"/>
    <property type="project" value="UniProtKB-KW"/>
</dbReference>
<dbReference type="SUPFAM" id="SSF46894">
    <property type="entry name" value="C-terminal effector domain of the bipartite response regulators"/>
    <property type="match status" value="1"/>
</dbReference>
<keyword evidence="1 6" id="KW-0597">Phosphoprotein</keyword>
<dbReference type="Pfam" id="PF00196">
    <property type="entry name" value="GerE"/>
    <property type="match status" value="1"/>
</dbReference>
<dbReference type="InterPro" id="IPR000792">
    <property type="entry name" value="Tscrpt_reg_LuxR_C"/>
</dbReference>
<feature type="domain" description="Response regulatory" evidence="8">
    <location>
        <begin position="7"/>
        <end position="123"/>
    </location>
</feature>
<evidence type="ECO:0000313" key="10">
    <source>
        <dbReference type="Proteomes" id="UP000244223"/>
    </source>
</evidence>
<name>A0A2T5IX39_9GAMM</name>
<evidence type="ECO:0000256" key="6">
    <source>
        <dbReference type="PROSITE-ProRule" id="PRU00169"/>
    </source>
</evidence>
<dbReference type="InterPro" id="IPR001789">
    <property type="entry name" value="Sig_transdc_resp-reg_receiver"/>
</dbReference>
<dbReference type="Proteomes" id="UP000244223">
    <property type="component" value="Unassembled WGS sequence"/>
</dbReference>
<sequence length="220" mass="24437">MGCVLIKVLLVDDHDLVRMGMNRMLSDVADINVVGEASNGEDAIKLVKSLKPHVVLMDVQMPGIGGIEATRKLAQLFPQLGILVVTICEEEPFPSRILKAGALGYITKGTDFREMETAIRRVASGQRYLSADVASQLADNWLEKDKKTESPFELLSEREMQVAMMIVNCKSSQEIADSLFVSPKTISTYRYRIYEKLAIDSDVKLTHLAIRFGFVQGDKA</sequence>
<dbReference type="SMART" id="SM00421">
    <property type="entry name" value="HTH_LUXR"/>
    <property type="match status" value="1"/>
</dbReference>
<organism evidence="9 10">
    <name type="scientific">Agitococcus lubricus</name>
    <dbReference type="NCBI Taxonomy" id="1077255"/>
    <lineage>
        <taxon>Bacteria</taxon>
        <taxon>Pseudomonadati</taxon>
        <taxon>Pseudomonadota</taxon>
        <taxon>Gammaproteobacteria</taxon>
        <taxon>Moraxellales</taxon>
        <taxon>Moraxellaceae</taxon>
        <taxon>Agitococcus</taxon>
    </lineage>
</organism>
<keyword evidence="5" id="KW-0804">Transcription</keyword>
<dbReference type="GO" id="GO:0006355">
    <property type="term" value="P:regulation of DNA-templated transcription"/>
    <property type="evidence" value="ECO:0007669"/>
    <property type="project" value="InterPro"/>
</dbReference>
<accession>A0A2T5IX39</accession>
<dbReference type="CDD" id="cd17535">
    <property type="entry name" value="REC_NarL-like"/>
    <property type="match status" value="1"/>
</dbReference>
<dbReference type="PROSITE" id="PS00622">
    <property type="entry name" value="HTH_LUXR_1"/>
    <property type="match status" value="1"/>
</dbReference>
<evidence type="ECO:0000256" key="4">
    <source>
        <dbReference type="ARBA" id="ARBA00023125"/>
    </source>
</evidence>
<dbReference type="InterPro" id="IPR011006">
    <property type="entry name" value="CheY-like_superfamily"/>
</dbReference>
<dbReference type="PROSITE" id="PS50110">
    <property type="entry name" value="RESPONSE_REGULATORY"/>
    <property type="match status" value="1"/>
</dbReference>
<evidence type="ECO:0000256" key="2">
    <source>
        <dbReference type="ARBA" id="ARBA00023012"/>
    </source>
</evidence>
<dbReference type="SUPFAM" id="SSF52172">
    <property type="entry name" value="CheY-like"/>
    <property type="match status" value="1"/>
</dbReference>
<feature type="modified residue" description="4-aspartylphosphate" evidence="6">
    <location>
        <position position="58"/>
    </location>
</feature>
<dbReference type="InterPro" id="IPR016032">
    <property type="entry name" value="Sig_transdc_resp-reg_C-effctor"/>
</dbReference>
<dbReference type="AlphaFoldDB" id="A0A2T5IX39"/>
<proteinExistence type="predicted"/>
<dbReference type="Pfam" id="PF00072">
    <property type="entry name" value="Response_reg"/>
    <property type="match status" value="1"/>
</dbReference>
<dbReference type="SMART" id="SM00448">
    <property type="entry name" value="REC"/>
    <property type="match status" value="1"/>
</dbReference>
<keyword evidence="3" id="KW-0805">Transcription regulation</keyword>
<dbReference type="InterPro" id="IPR039420">
    <property type="entry name" value="WalR-like"/>
</dbReference>
<keyword evidence="2" id="KW-0902">Two-component regulatory system</keyword>
<comment type="caution">
    <text evidence="9">The sequence shown here is derived from an EMBL/GenBank/DDBJ whole genome shotgun (WGS) entry which is preliminary data.</text>
</comment>
<dbReference type="CDD" id="cd06170">
    <property type="entry name" value="LuxR_C_like"/>
    <property type="match status" value="1"/>
</dbReference>
<dbReference type="InterPro" id="IPR058245">
    <property type="entry name" value="NreC/VraR/RcsB-like_REC"/>
</dbReference>
<keyword evidence="10" id="KW-1185">Reference proteome</keyword>
<reference evidence="9 10" key="1">
    <citation type="submission" date="2018-04" db="EMBL/GenBank/DDBJ databases">
        <title>Genomic Encyclopedia of Archaeal and Bacterial Type Strains, Phase II (KMG-II): from individual species to whole genera.</title>
        <authorList>
            <person name="Goeker M."/>
        </authorList>
    </citation>
    <scope>NUCLEOTIDE SEQUENCE [LARGE SCALE GENOMIC DNA]</scope>
    <source>
        <strain evidence="9 10">DSM 5822</strain>
    </source>
</reference>
<dbReference type="GO" id="GO:0003677">
    <property type="term" value="F:DNA binding"/>
    <property type="evidence" value="ECO:0007669"/>
    <property type="project" value="UniProtKB-KW"/>
</dbReference>
<evidence type="ECO:0000259" key="7">
    <source>
        <dbReference type="PROSITE" id="PS50043"/>
    </source>
</evidence>
<evidence type="ECO:0000256" key="1">
    <source>
        <dbReference type="ARBA" id="ARBA00022553"/>
    </source>
</evidence>
<dbReference type="PANTHER" id="PTHR43214">
    <property type="entry name" value="TWO-COMPONENT RESPONSE REGULATOR"/>
    <property type="match status" value="1"/>
</dbReference>
<evidence type="ECO:0000256" key="3">
    <source>
        <dbReference type="ARBA" id="ARBA00023015"/>
    </source>
</evidence>
<dbReference type="PROSITE" id="PS50043">
    <property type="entry name" value="HTH_LUXR_2"/>
    <property type="match status" value="1"/>
</dbReference>
<gene>
    <name evidence="9" type="ORF">C8N29_11146</name>
</gene>
<feature type="domain" description="HTH luxR-type" evidence="7">
    <location>
        <begin position="148"/>
        <end position="213"/>
    </location>
</feature>
<protein>
    <submittedName>
        <fullName evidence="9">LuxR family two component transcriptional regulator</fullName>
    </submittedName>
</protein>
<evidence type="ECO:0000313" key="9">
    <source>
        <dbReference type="EMBL" id="PTQ88525.1"/>
    </source>
</evidence>
<evidence type="ECO:0000259" key="8">
    <source>
        <dbReference type="PROSITE" id="PS50110"/>
    </source>
</evidence>
<dbReference type="PRINTS" id="PR00038">
    <property type="entry name" value="HTHLUXR"/>
</dbReference>
<dbReference type="EMBL" id="QAON01000011">
    <property type="protein sequence ID" value="PTQ88525.1"/>
    <property type="molecule type" value="Genomic_DNA"/>
</dbReference>